<dbReference type="Pfam" id="PF12697">
    <property type="entry name" value="Abhydrolase_6"/>
    <property type="match status" value="1"/>
</dbReference>
<dbReference type="PRINTS" id="PR00111">
    <property type="entry name" value="ABHYDROLASE"/>
</dbReference>
<evidence type="ECO:0000313" key="3">
    <source>
        <dbReference type="EMBL" id="MQT48308.1"/>
    </source>
</evidence>
<evidence type="ECO:0000313" key="6">
    <source>
        <dbReference type="Proteomes" id="UP000489190"/>
    </source>
</evidence>
<evidence type="ECO:0000259" key="2">
    <source>
        <dbReference type="Pfam" id="PF12697"/>
    </source>
</evidence>
<evidence type="ECO:0000313" key="4">
    <source>
        <dbReference type="EMBL" id="MQT91320.1"/>
    </source>
</evidence>
<sequence>MGIIQRNNVKQLPHANPDAPITIYAHGFGCNQDMWHLLTPEFAATHRQILFDYVGSGRSDARAFDALRYSSLAGYAQDLIEVCDALCLSKDVIFVGHSVSCSIGILASIQRPDLFSQMVLVGPSPCFLNDPPAYSGGFERADLEGLLALMDQNYIGWAEYFAPVVTGSQADSPITAQLAGSFCSTDPVMARQFAQATFFSDIRQELGRCTTPSLILQHRRDTLVPLPVGEYLNTHLKHSVLQVLDVTGHCAHMSHPDQVASAIRHYLSGSDSCVLP</sequence>
<organism evidence="4 6">
    <name type="scientific">Pseudomonas helleri</name>
    <dbReference type="NCBI Taxonomy" id="1608996"/>
    <lineage>
        <taxon>Bacteria</taxon>
        <taxon>Pseudomonadati</taxon>
        <taxon>Pseudomonadota</taxon>
        <taxon>Gammaproteobacteria</taxon>
        <taxon>Pseudomonadales</taxon>
        <taxon>Pseudomonadaceae</taxon>
        <taxon>Pseudomonas</taxon>
    </lineage>
</organism>
<feature type="domain" description="AB hydrolase-1" evidence="2">
    <location>
        <begin position="25"/>
        <end position="262"/>
    </location>
</feature>
<dbReference type="PANTHER" id="PTHR43039">
    <property type="entry name" value="ESTERASE-RELATED"/>
    <property type="match status" value="1"/>
</dbReference>
<dbReference type="AlphaFoldDB" id="A0A6A7YCX2"/>
<keyword evidence="4" id="KW-0378">Hydrolase</keyword>
<dbReference type="InterPro" id="IPR000073">
    <property type="entry name" value="AB_hydrolase_1"/>
</dbReference>
<dbReference type="GO" id="GO:0016787">
    <property type="term" value="F:hydrolase activity"/>
    <property type="evidence" value="ECO:0007669"/>
    <property type="project" value="UniProtKB-KW"/>
</dbReference>
<dbReference type="InterPro" id="IPR029058">
    <property type="entry name" value="AB_hydrolase_fold"/>
</dbReference>
<accession>A0A6A7YCX2</accession>
<dbReference type="EMBL" id="WIWJ01000030">
    <property type="protein sequence ID" value="MQT48308.1"/>
    <property type="molecule type" value="Genomic_DNA"/>
</dbReference>
<dbReference type="Gene3D" id="3.40.50.1820">
    <property type="entry name" value="alpha/beta hydrolase"/>
    <property type="match status" value="1"/>
</dbReference>
<name>A0A6A7YCX2_9PSED</name>
<dbReference type="EMBL" id="WIWI01000058">
    <property type="protein sequence ID" value="MQT91320.1"/>
    <property type="molecule type" value="Genomic_DNA"/>
</dbReference>
<dbReference type="Proteomes" id="UP000489190">
    <property type="component" value="Unassembled WGS sequence"/>
</dbReference>
<dbReference type="SUPFAM" id="SSF53474">
    <property type="entry name" value="alpha/beta-Hydrolases"/>
    <property type="match status" value="1"/>
</dbReference>
<protein>
    <submittedName>
        <fullName evidence="4">Alpha/beta fold hydrolase</fullName>
    </submittedName>
</protein>
<reference evidence="5 6" key="1">
    <citation type="submission" date="2019-10" db="EMBL/GenBank/DDBJ databases">
        <title>Evaluation of single-gene subtyping targets for Pseudomonas.</title>
        <authorList>
            <person name="Reichler S.J."/>
            <person name="Orsi R.H."/>
            <person name="Wiedmann M."/>
            <person name="Martin N.H."/>
            <person name="Murphy S.I."/>
        </authorList>
    </citation>
    <scope>NUCLEOTIDE SEQUENCE [LARGE SCALE GENOMIC DNA]</scope>
    <source>
        <strain evidence="4 6">FSL R10-3254</strain>
        <strain evidence="3 5">FSL R10-3257</strain>
    </source>
</reference>
<dbReference type="Proteomes" id="UP000441404">
    <property type="component" value="Unassembled WGS sequence"/>
</dbReference>
<proteinExistence type="inferred from homology"/>
<comment type="caution">
    <text evidence="4">The sequence shown here is derived from an EMBL/GenBank/DDBJ whole genome shotgun (WGS) entry which is preliminary data.</text>
</comment>
<evidence type="ECO:0000313" key="5">
    <source>
        <dbReference type="Proteomes" id="UP000441404"/>
    </source>
</evidence>
<evidence type="ECO:0000256" key="1">
    <source>
        <dbReference type="ARBA" id="ARBA00008645"/>
    </source>
</evidence>
<dbReference type="RefSeq" id="WP_323368799.1">
    <property type="nucleotide sequence ID" value="NZ_WIWI01000058.1"/>
</dbReference>
<gene>
    <name evidence="4" type="ORF">GHO39_19575</name>
    <name evidence="3" type="ORF">GHO40_16505</name>
</gene>
<comment type="similarity">
    <text evidence="1">Belongs to the AB hydrolase superfamily.</text>
</comment>